<reference evidence="3 6" key="2">
    <citation type="submission" date="2019-03" db="EMBL/GenBank/DDBJ databases">
        <title>Diversity of the mouse oral microbiome.</title>
        <authorList>
            <person name="Joseph S."/>
            <person name="Aduse-Opoku J."/>
            <person name="Curtis M."/>
            <person name="Wade W."/>
            <person name="Hashim A."/>
        </authorList>
    </citation>
    <scope>NUCLEOTIDE SEQUENCE [LARGE SCALE GENOMIC DNA]</scope>
    <source>
        <strain evidence="3 6">P2318</strain>
    </source>
</reference>
<dbReference type="EMBL" id="SRZA01000030">
    <property type="protein sequence ID" value="TGY02385.1"/>
    <property type="molecule type" value="Genomic_DNA"/>
</dbReference>
<comment type="caution">
    <text evidence="2">The sequence shown here is derived from an EMBL/GenBank/DDBJ whole genome shotgun (WGS) entry which is preliminary data.</text>
</comment>
<dbReference type="Proteomes" id="UP000267159">
    <property type="component" value="Unassembled WGS sequence"/>
</dbReference>
<dbReference type="Proteomes" id="UP000491181">
    <property type="component" value="Unassembled WGS sequence"/>
</dbReference>
<evidence type="ECO:0000313" key="2">
    <source>
        <dbReference type="EMBL" id="RLT81959.1"/>
    </source>
</evidence>
<reference evidence="2 5" key="1">
    <citation type="submission" date="2018-09" db="EMBL/GenBank/DDBJ databases">
        <title>Murine metabolic-syndrome-specific gut microbial biobank.</title>
        <authorList>
            <person name="Liu C."/>
        </authorList>
    </citation>
    <scope>NUCLEOTIDE SEQUENCE [LARGE SCALE GENOMIC DNA]</scope>
    <source>
        <strain evidence="2 5">0.1X-D8-26</strain>
    </source>
</reference>
<dbReference type="EMBL" id="BLLS01000031">
    <property type="protein sequence ID" value="GFH86157.1"/>
    <property type="molecule type" value="Genomic_DNA"/>
</dbReference>
<reference evidence="4 7" key="3">
    <citation type="submission" date="2019-04" db="EMBL/GenBank/DDBJ databases">
        <title>Microbes associate with the intestines of laboratory mice.</title>
        <authorList>
            <person name="Navarre W."/>
            <person name="Wong E."/>
            <person name="Huang K."/>
            <person name="Tropini C."/>
            <person name="Ng K."/>
            <person name="Yu B."/>
        </authorList>
    </citation>
    <scope>NUCLEOTIDE SEQUENCE [LARGE SCALE GENOMIC DNA]</scope>
    <source>
        <strain evidence="4 7">NM70_E10</strain>
    </source>
</reference>
<evidence type="ECO:0000313" key="8">
    <source>
        <dbReference type="Proteomes" id="UP000491181"/>
    </source>
</evidence>
<reference evidence="1 8" key="4">
    <citation type="journal article" date="2020" name="Microbiome">
        <title>Single-cell genomics of uncultured bacteria reveals dietary fiber responders in the mouse gut microbiota.</title>
        <authorList>
            <person name="Chijiiwa R."/>
            <person name="Hosokawa M."/>
            <person name="Kogawa M."/>
            <person name="Nishikawa Y."/>
            <person name="Ide K."/>
            <person name="Sakanashi C."/>
            <person name="Takahashi K."/>
            <person name="Takeyama H."/>
        </authorList>
    </citation>
    <scope>NUCLEOTIDE SEQUENCE [LARGE SCALE GENOMIC DNA]</scope>
    <source>
        <strain evidence="1">IMSAGC_001</strain>
    </source>
</reference>
<dbReference type="AlphaFoldDB" id="A0A3L8ACX4"/>
<evidence type="ECO:0000313" key="4">
    <source>
        <dbReference type="EMBL" id="TGY02385.1"/>
    </source>
</evidence>
<accession>A0A3L8ACX4</accession>
<dbReference type="Proteomes" id="UP000305751">
    <property type="component" value="Unassembled WGS sequence"/>
</dbReference>
<dbReference type="EMBL" id="RAZM01000001">
    <property type="protein sequence ID" value="RLT81959.1"/>
    <property type="molecule type" value="Genomic_DNA"/>
</dbReference>
<sequence length="72" mass="8674">MNTKEYLVQSIVSQMTIYLMNDFHWDMQTALKAIYHSELFLKLDDPEIELYTQSPKYVYLFLKKELTTGKYI</sequence>
<proteinExistence type="predicted"/>
<dbReference type="STRING" id="1235814.GCA_000613385_03234"/>
<dbReference type="EMBL" id="SPPV01000018">
    <property type="protein sequence ID" value="TFU49486.1"/>
    <property type="molecule type" value="Genomic_DNA"/>
</dbReference>
<dbReference type="OrthoDB" id="9802756at2"/>
<evidence type="ECO:0000313" key="7">
    <source>
        <dbReference type="Proteomes" id="UP000305751"/>
    </source>
</evidence>
<dbReference type="RefSeq" id="WP_121765120.1">
    <property type="nucleotide sequence ID" value="NZ_BLLS01000031.1"/>
</dbReference>
<protein>
    <recommendedName>
        <fullName evidence="9">DUF3791 domain-containing protein</fullName>
    </recommendedName>
</protein>
<organism evidence="2 5">
    <name type="scientific">Bacteroides acidifaciens</name>
    <dbReference type="NCBI Taxonomy" id="85831"/>
    <lineage>
        <taxon>Bacteria</taxon>
        <taxon>Pseudomonadati</taxon>
        <taxon>Bacteroidota</taxon>
        <taxon>Bacteroidia</taxon>
        <taxon>Bacteroidales</taxon>
        <taxon>Bacteroidaceae</taxon>
        <taxon>Bacteroides</taxon>
    </lineage>
</organism>
<evidence type="ECO:0000313" key="3">
    <source>
        <dbReference type="EMBL" id="TFU49486.1"/>
    </source>
</evidence>
<dbReference type="Proteomes" id="UP000298073">
    <property type="component" value="Unassembled WGS sequence"/>
</dbReference>
<evidence type="ECO:0000313" key="1">
    <source>
        <dbReference type="EMBL" id="GFH86157.1"/>
    </source>
</evidence>
<gene>
    <name evidence="2" type="ORF">D7Y07_00945</name>
    <name evidence="3" type="ORF">E4T97_09825</name>
    <name evidence="4" type="ORF">E5356_10760</name>
    <name evidence="1" type="ORF">IMSAGC001_01563</name>
</gene>
<evidence type="ECO:0000313" key="5">
    <source>
        <dbReference type="Proteomes" id="UP000267159"/>
    </source>
</evidence>
<keyword evidence="7" id="KW-1185">Reference proteome</keyword>
<name>A0A3L8ACX4_9BACE</name>
<evidence type="ECO:0008006" key="9">
    <source>
        <dbReference type="Google" id="ProtNLM"/>
    </source>
</evidence>
<evidence type="ECO:0000313" key="6">
    <source>
        <dbReference type="Proteomes" id="UP000298073"/>
    </source>
</evidence>